<dbReference type="EMBL" id="JAUUTY010000007">
    <property type="protein sequence ID" value="KAK1604947.1"/>
    <property type="molecule type" value="Genomic_DNA"/>
</dbReference>
<evidence type="ECO:0000313" key="2">
    <source>
        <dbReference type="EMBL" id="KAK1604947.1"/>
    </source>
</evidence>
<sequence>MVGTWEAPEPAKLPIPSRVAYPILCSVLLKYAEENDKNGSLVVVVVVVVGTEMDGDGDVYSVSEETPLACCLPAFEARRRKHQHQNHSKSTMADDALPVAARPPAI</sequence>
<keyword evidence="3" id="KW-1185">Reference proteome</keyword>
<proteinExistence type="predicted"/>
<dbReference type="AlphaFoldDB" id="A0AAD8QP02"/>
<evidence type="ECO:0000256" key="1">
    <source>
        <dbReference type="SAM" id="MobiDB-lite"/>
    </source>
</evidence>
<name>A0AAD8QP02_LOLMU</name>
<organism evidence="2 3">
    <name type="scientific">Lolium multiflorum</name>
    <name type="common">Italian ryegrass</name>
    <name type="synonym">Lolium perenne subsp. multiflorum</name>
    <dbReference type="NCBI Taxonomy" id="4521"/>
    <lineage>
        <taxon>Eukaryota</taxon>
        <taxon>Viridiplantae</taxon>
        <taxon>Streptophyta</taxon>
        <taxon>Embryophyta</taxon>
        <taxon>Tracheophyta</taxon>
        <taxon>Spermatophyta</taxon>
        <taxon>Magnoliopsida</taxon>
        <taxon>Liliopsida</taxon>
        <taxon>Poales</taxon>
        <taxon>Poaceae</taxon>
        <taxon>BOP clade</taxon>
        <taxon>Pooideae</taxon>
        <taxon>Poodae</taxon>
        <taxon>Poeae</taxon>
        <taxon>Poeae Chloroplast Group 2 (Poeae type)</taxon>
        <taxon>Loliodinae</taxon>
        <taxon>Loliinae</taxon>
        <taxon>Lolium</taxon>
    </lineage>
</organism>
<dbReference type="Proteomes" id="UP001231189">
    <property type="component" value="Unassembled WGS sequence"/>
</dbReference>
<protein>
    <submittedName>
        <fullName evidence="2">Uncharacterized protein</fullName>
    </submittedName>
</protein>
<accession>A0AAD8QP02</accession>
<gene>
    <name evidence="2" type="ORF">QYE76_028620</name>
</gene>
<feature type="region of interest" description="Disordered" evidence="1">
    <location>
        <begin position="81"/>
        <end position="106"/>
    </location>
</feature>
<evidence type="ECO:0000313" key="3">
    <source>
        <dbReference type="Proteomes" id="UP001231189"/>
    </source>
</evidence>
<comment type="caution">
    <text evidence="2">The sequence shown here is derived from an EMBL/GenBank/DDBJ whole genome shotgun (WGS) entry which is preliminary data.</text>
</comment>
<reference evidence="2" key="1">
    <citation type="submission" date="2023-07" db="EMBL/GenBank/DDBJ databases">
        <title>A chromosome-level genome assembly of Lolium multiflorum.</title>
        <authorList>
            <person name="Chen Y."/>
            <person name="Copetti D."/>
            <person name="Kolliker R."/>
            <person name="Studer B."/>
        </authorList>
    </citation>
    <scope>NUCLEOTIDE SEQUENCE</scope>
    <source>
        <strain evidence="2">02402/16</strain>
        <tissue evidence="2">Leaf</tissue>
    </source>
</reference>